<keyword evidence="6 8" id="KW-0472">Membrane</keyword>
<keyword evidence="4 10" id="KW-0378">Hydrolase</keyword>
<keyword evidence="3" id="KW-0645">Protease</keyword>
<dbReference type="InterPro" id="IPR029045">
    <property type="entry name" value="ClpP/crotonase-like_dom_sf"/>
</dbReference>
<dbReference type="HOGENOM" id="CLU_008856_1_1_10"/>
<evidence type="ECO:0000256" key="5">
    <source>
        <dbReference type="ARBA" id="ARBA00022825"/>
    </source>
</evidence>
<gene>
    <name evidence="10" type="primary">sppA</name>
    <name evidence="10" type="ORF">HMPREF0663_11862</name>
</gene>
<dbReference type="SUPFAM" id="SSF52096">
    <property type="entry name" value="ClpP/crotonase"/>
    <property type="match status" value="2"/>
</dbReference>
<keyword evidence="8" id="KW-1133">Transmembrane helix</keyword>
<dbReference type="InterPro" id="IPR047217">
    <property type="entry name" value="S49_SppA_67K_type_N"/>
</dbReference>
<dbReference type="InterPro" id="IPR047272">
    <property type="entry name" value="S49_SppA_C"/>
</dbReference>
<evidence type="ECO:0000256" key="8">
    <source>
        <dbReference type="SAM" id="Phobius"/>
    </source>
</evidence>
<comment type="caution">
    <text evidence="10">The sequence shown here is derived from an EMBL/GenBank/DDBJ whole genome shotgun (WGS) entry which is preliminary data.</text>
</comment>
<protein>
    <submittedName>
        <fullName evidence="10">Signal peptide peptidase SppA, 67K type</fullName>
        <ecNumber evidence="10">3.4.-.-</ecNumber>
    </submittedName>
</protein>
<name>E7RRR1_9BACT</name>
<dbReference type="GO" id="GO:0008236">
    <property type="term" value="F:serine-type peptidase activity"/>
    <property type="evidence" value="ECO:0007669"/>
    <property type="project" value="UniProtKB-KW"/>
</dbReference>
<evidence type="ECO:0000256" key="3">
    <source>
        <dbReference type="ARBA" id="ARBA00022670"/>
    </source>
</evidence>
<comment type="subcellular location">
    <subcellularLocation>
        <location evidence="1">Membrane</location>
    </subcellularLocation>
</comment>
<keyword evidence="11" id="KW-1185">Reference proteome</keyword>
<feature type="active site" description="Nucleophile" evidence="7">
    <location>
        <position position="387"/>
    </location>
</feature>
<evidence type="ECO:0000256" key="1">
    <source>
        <dbReference type="ARBA" id="ARBA00004370"/>
    </source>
</evidence>
<dbReference type="EC" id="3.4.-.-" evidence="10"/>
<reference evidence="10" key="1">
    <citation type="submission" date="2011-01" db="EMBL/GenBank/DDBJ databases">
        <authorList>
            <person name="Muzny D."/>
            <person name="Qin X."/>
            <person name="Buhay C."/>
            <person name="Dugan-Rocha S."/>
            <person name="Ding Y."/>
            <person name="Chen G."/>
            <person name="Hawes A."/>
            <person name="Holder M."/>
            <person name="Jhangiani S."/>
            <person name="Johnson A."/>
            <person name="Khan Z."/>
            <person name="Li Z."/>
            <person name="Liu W."/>
            <person name="Liu X."/>
            <person name="Perez L."/>
            <person name="Shen H."/>
            <person name="Wang Q."/>
            <person name="Watt J."/>
            <person name="Xi L."/>
            <person name="Xin Y."/>
            <person name="Zhou J."/>
            <person name="Deng J."/>
            <person name="Jiang H."/>
            <person name="Liu Y."/>
            <person name="Qu J."/>
            <person name="Song X.-Z."/>
            <person name="Zhang L."/>
            <person name="Villasana D."/>
            <person name="Johnson A."/>
            <person name="Liu J."/>
            <person name="Liyanage D."/>
            <person name="Lorensuhewa L."/>
            <person name="Robinson T."/>
            <person name="Song A."/>
            <person name="Song B.-B."/>
            <person name="Dinh H."/>
            <person name="Thornton R."/>
            <person name="Coyle M."/>
            <person name="Francisco L."/>
            <person name="Jackson L."/>
            <person name="Javaid M."/>
            <person name="Korchina V."/>
            <person name="Kovar C."/>
            <person name="Mata R."/>
            <person name="Mathew T."/>
            <person name="Ngo R."/>
            <person name="Nguyen L."/>
            <person name="Nguyen N."/>
            <person name="Okwuonu G."/>
            <person name="Ongeri F."/>
            <person name="Pham C."/>
            <person name="Simmons D."/>
            <person name="Wilczek-Boney K."/>
            <person name="Hale W."/>
            <person name="Jakkamsetti A."/>
            <person name="Pham P."/>
            <person name="Ruth R."/>
            <person name="San Lucas F."/>
            <person name="Warren J."/>
            <person name="Zhang J."/>
            <person name="Zhao Z."/>
            <person name="Zhou C."/>
            <person name="Zhu D."/>
            <person name="Lee S."/>
            <person name="Bess C."/>
            <person name="Blankenburg K."/>
            <person name="Forbes L."/>
            <person name="Fu Q."/>
            <person name="Gubbala S."/>
            <person name="Hirani K."/>
            <person name="Jayaseelan J.C."/>
            <person name="Lara F."/>
            <person name="Munidasa M."/>
            <person name="Palculict T."/>
            <person name="Patil S."/>
            <person name="Pu L.-L."/>
            <person name="Saada N."/>
            <person name="Tang L."/>
            <person name="Weissenberger G."/>
            <person name="Zhu Y."/>
            <person name="Hemphill L."/>
            <person name="Shang Y."/>
            <person name="Youmans B."/>
            <person name="Ayvaz T."/>
            <person name="Ross M."/>
            <person name="Santibanez J."/>
            <person name="Aqrawi P."/>
            <person name="Gross S."/>
            <person name="Joshi V."/>
            <person name="Fowler G."/>
            <person name="Nazareth L."/>
            <person name="Reid J."/>
            <person name="Worley K."/>
            <person name="Petrosino J."/>
            <person name="Highlander S."/>
            <person name="Gibbs R."/>
        </authorList>
    </citation>
    <scope>NUCLEOTIDE SEQUENCE [LARGE SCALE GENOMIC DNA]</scope>
    <source>
        <strain evidence="10">ATCC 33269</strain>
    </source>
</reference>
<dbReference type="Proteomes" id="UP000005580">
    <property type="component" value="Unassembled WGS sequence"/>
</dbReference>
<dbReference type="InterPro" id="IPR002142">
    <property type="entry name" value="Peptidase_S49"/>
</dbReference>
<dbReference type="CDD" id="cd07023">
    <property type="entry name" value="S49_Sppa_N_C"/>
    <property type="match status" value="1"/>
</dbReference>
<dbReference type="NCBIfam" id="TIGR00705">
    <property type="entry name" value="SppA_67K"/>
    <property type="match status" value="1"/>
</dbReference>
<evidence type="ECO:0000259" key="9">
    <source>
        <dbReference type="Pfam" id="PF01343"/>
    </source>
</evidence>
<feature type="domain" description="Peptidase S49" evidence="9">
    <location>
        <begin position="122"/>
        <end position="275"/>
    </location>
</feature>
<dbReference type="AlphaFoldDB" id="E7RRR1"/>
<dbReference type="Gene3D" id="6.20.330.10">
    <property type="match status" value="1"/>
</dbReference>
<evidence type="ECO:0000256" key="4">
    <source>
        <dbReference type="ARBA" id="ARBA00022801"/>
    </source>
</evidence>
<dbReference type="GO" id="GO:0016020">
    <property type="term" value="C:membrane"/>
    <property type="evidence" value="ECO:0007669"/>
    <property type="project" value="UniProtKB-SubCell"/>
</dbReference>
<dbReference type="GO" id="GO:0006465">
    <property type="term" value="P:signal peptide processing"/>
    <property type="evidence" value="ECO:0007669"/>
    <property type="project" value="InterPro"/>
</dbReference>
<comment type="similarity">
    <text evidence="2">Belongs to the peptidase S49 family.</text>
</comment>
<dbReference type="RefSeq" id="WP_004370044.1">
    <property type="nucleotide sequence ID" value="NZ_GL833119.1"/>
</dbReference>
<sequence>MKEFFKYVTATVVGLFVFSIVVTILCVMSLVGMVAADSSTKSVSENSVFVLNLAGTIQEQGENNVLGQLTGNTLNNLGLDQILSGIRKARDNDRIKGIYIEAGLLETSYATLQEIRNALLDFKKHGKWIVTYADTYTQGTYYVSSVADKIFINPQGMLDWHGLSAQPMFIKDVAAKFGIRYQVVKVGAYKSATEYYTEERMSDANRRQVTAFIDGTWRNVCKEVAQSRKVSVDSLNAYADRLLIFEGTENLKKYKLVDGLIYADNVKTEVKKMLKIDDDDAIAQLSLADMANVPEKETGDEIAVYFAQGTIVQNAAAGLFSQSAQIVSTTVCKDLEQLMNDDDVKAVVIRVNSGGGDAYASEQIWHQVAKLKTKKPVVISMGDYAASGAYYMSCVADWIVAQPTTLTGSIGIFGVIPDYSGLVTQKLGVKFDEVKTNKNSGFGNILARPLNADEIGYLTAYVNRGYQLFRKRVADGRRMSVPQVEKIAQGHVWLGQDALINRLVDQLGGLSTAVTKAAQLAKVKEYHTTEYPAAPSILDQLFSSATRGSYLDEQLRTTLGDFYEPFALIRKLNQREAIQAELPFYLNMK</sequence>
<dbReference type="InterPro" id="IPR004635">
    <property type="entry name" value="Pept_S49_SppA"/>
</dbReference>
<evidence type="ECO:0000313" key="11">
    <source>
        <dbReference type="Proteomes" id="UP000005580"/>
    </source>
</evidence>
<dbReference type="PIRSF" id="PIRSF001217">
    <property type="entry name" value="Protease_4_SppA"/>
    <property type="match status" value="1"/>
</dbReference>
<feature type="active site" description="Proton donor/acceptor" evidence="7">
    <location>
        <position position="190"/>
    </location>
</feature>
<dbReference type="InterPro" id="IPR004634">
    <property type="entry name" value="Pept_S49_pIV"/>
</dbReference>
<dbReference type="CDD" id="cd07018">
    <property type="entry name" value="S49_SppA_67K_type"/>
    <property type="match status" value="1"/>
</dbReference>
<evidence type="ECO:0000256" key="6">
    <source>
        <dbReference type="ARBA" id="ARBA00023136"/>
    </source>
</evidence>
<organism evidence="10 11">
    <name type="scientific">Hoylesella oralis ATCC 33269</name>
    <dbReference type="NCBI Taxonomy" id="873533"/>
    <lineage>
        <taxon>Bacteria</taxon>
        <taxon>Pseudomonadati</taxon>
        <taxon>Bacteroidota</taxon>
        <taxon>Bacteroidia</taxon>
        <taxon>Bacteroidales</taxon>
        <taxon>Prevotellaceae</taxon>
        <taxon>Hoylesella</taxon>
    </lineage>
</organism>
<accession>E7RRR1</accession>
<dbReference type="Pfam" id="PF01343">
    <property type="entry name" value="Peptidase_S49"/>
    <property type="match status" value="2"/>
</dbReference>
<keyword evidence="5" id="KW-0720">Serine protease</keyword>
<dbReference type="Gene3D" id="3.90.226.10">
    <property type="entry name" value="2-enoyl-CoA Hydratase, Chain A, domain 1"/>
    <property type="match status" value="2"/>
</dbReference>
<dbReference type="EMBL" id="AEPE02000005">
    <property type="protein sequence ID" value="EFZ36949.1"/>
    <property type="molecule type" value="Genomic_DNA"/>
</dbReference>
<evidence type="ECO:0000256" key="2">
    <source>
        <dbReference type="ARBA" id="ARBA00008683"/>
    </source>
</evidence>
<dbReference type="eggNOG" id="COG0616">
    <property type="taxonomic scope" value="Bacteria"/>
</dbReference>
<feature type="transmembrane region" description="Helical" evidence="8">
    <location>
        <begin position="12"/>
        <end position="36"/>
    </location>
</feature>
<proteinExistence type="inferred from homology"/>
<evidence type="ECO:0000313" key="10">
    <source>
        <dbReference type="EMBL" id="EFZ36949.1"/>
    </source>
</evidence>
<dbReference type="NCBIfam" id="TIGR00706">
    <property type="entry name" value="SppA_dom"/>
    <property type="match status" value="1"/>
</dbReference>
<feature type="domain" description="Peptidase S49" evidence="9">
    <location>
        <begin position="370"/>
        <end position="524"/>
    </location>
</feature>
<evidence type="ECO:0000256" key="7">
    <source>
        <dbReference type="PIRSR" id="PIRSR001217-1"/>
    </source>
</evidence>
<dbReference type="PANTHER" id="PTHR33209">
    <property type="entry name" value="PROTEASE 4"/>
    <property type="match status" value="1"/>
</dbReference>
<dbReference type="STRING" id="28134.SAMN05444288_1496"/>
<keyword evidence="8" id="KW-0812">Transmembrane</keyword>
<dbReference type="PANTHER" id="PTHR33209:SF1">
    <property type="entry name" value="PEPTIDASE S49 DOMAIN-CONTAINING PROTEIN"/>
    <property type="match status" value="1"/>
</dbReference>